<dbReference type="GO" id="GO:0050660">
    <property type="term" value="F:flavin adenine dinucleotide binding"/>
    <property type="evidence" value="ECO:0007669"/>
    <property type="project" value="TreeGrafter"/>
</dbReference>
<dbReference type="GO" id="GO:0016971">
    <property type="term" value="F:flavin-dependent sulfhydryl oxidase activity"/>
    <property type="evidence" value="ECO:0007669"/>
    <property type="project" value="InterPro"/>
</dbReference>
<evidence type="ECO:0000256" key="3">
    <source>
        <dbReference type="ARBA" id="ARBA00022827"/>
    </source>
</evidence>
<protein>
    <recommendedName>
        <fullName evidence="6">Sulfhydryl oxidase</fullName>
        <ecNumber evidence="6">1.8.3.2</ecNumber>
    </recommendedName>
</protein>
<proteinExistence type="predicted"/>
<name>A0AAD1Y254_EUPCR</name>
<dbReference type="PANTHER" id="PTHR12645">
    <property type="entry name" value="ALR/ERV"/>
    <property type="match status" value="1"/>
</dbReference>
<keyword evidence="5" id="KW-1015">Disulfide bond</keyword>
<keyword evidence="2 6" id="KW-0285">Flavoprotein</keyword>
<dbReference type="Gene3D" id="1.20.120.310">
    <property type="entry name" value="ERV/ALR sulfhydryl oxidase domain"/>
    <property type="match status" value="1"/>
</dbReference>
<evidence type="ECO:0000313" key="8">
    <source>
        <dbReference type="EMBL" id="CAI2383298.1"/>
    </source>
</evidence>
<dbReference type="PANTHER" id="PTHR12645:SF0">
    <property type="entry name" value="FAD-LINKED SULFHYDRYL OXIDASE ALR"/>
    <property type="match status" value="1"/>
</dbReference>
<dbReference type="AlphaFoldDB" id="A0AAD1Y254"/>
<gene>
    <name evidence="8" type="ORF">ECRASSUSDP1_LOCUS24795</name>
</gene>
<comment type="caution">
    <text evidence="8">The sequence shown here is derived from an EMBL/GenBank/DDBJ whole genome shotgun (WGS) entry which is preliminary data.</text>
</comment>
<dbReference type="SUPFAM" id="SSF69000">
    <property type="entry name" value="FAD-dependent thiol oxidase"/>
    <property type="match status" value="1"/>
</dbReference>
<evidence type="ECO:0000256" key="6">
    <source>
        <dbReference type="RuleBase" id="RU371123"/>
    </source>
</evidence>
<dbReference type="InterPro" id="IPR036774">
    <property type="entry name" value="ERV/ALR_sulphydryl_oxid_sf"/>
</dbReference>
<dbReference type="EMBL" id="CAMPGE010025555">
    <property type="protein sequence ID" value="CAI2383298.1"/>
    <property type="molecule type" value="Genomic_DNA"/>
</dbReference>
<reference evidence="8" key="1">
    <citation type="submission" date="2023-07" db="EMBL/GenBank/DDBJ databases">
        <authorList>
            <consortium name="AG Swart"/>
            <person name="Singh M."/>
            <person name="Singh A."/>
            <person name="Seah K."/>
            <person name="Emmerich C."/>
        </authorList>
    </citation>
    <scope>NUCLEOTIDE SEQUENCE</scope>
    <source>
        <strain evidence="8">DP1</strain>
    </source>
</reference>
<comment type="cofactor">
    <cofactor evidence="1 6">
        <name>FAD</name>
        <dbReference type="ChEBI" id="CHEBI:57692"/>
    </cofactor>
</comment>
<accession>A0AAD1Y254</accession>
<sequence length="158" mass="18260">MEESDCQEFICSNDDEALMEMINSKAKGGAKLSKEDPRLKFQYKGPLNGILLGRHTWPLLHSLTLRYPNKPTEDDKVRFNRFIHSFSWCYPCSHCATDFRKEIAETPPNLESRKALSLWLCDQHNRVNKKLGKPEFPCTYGKLIALYGSKVKNKNTIH</sequence>
<evidence type="ECO:0000313" key="9">
    <source>
        <dbReference type="Proteomes" id="UP001295684"/>
    </source>
</evidence>
<dbReference type="PROSITE" id="PS51324">
    <property type="entry name" value="ERV_ALR"/>
    <property type="match status" value="1"/>
</dbReference>
<keyword evidence="3 6" id="KW-0274">FAD</keyword>
<dbReference type="InterPro" id="IPR039799">
    <property type="entry name" value="ALR/ERV"/>
</dbReference>
<comment type="catalytic activity">
    <reaction evidence="6">
        <text>2 R'C(R)SH + O2 = R'C(R)S-S(R)CR' + H2O2</text>
        <dbReference type="Rhea" id="RHEA:17357"/>
        <dbReference type="ChEBI" id="CHEBI:15379"/>
        <dbReference type="ChEBI" id="CHEBI:16240"/>
        <dbReference type="ChEBI" id="CHEBI:16520"/>
        <dbReference type="ChEBI" id="CHEBI:17412"/>
        <dbReference type="EC" id="1.8.3.2"/>
    </reaction>
</comment>
<feature type="domain" description="ERV/ALR sulfhydryl oxidase" evidence="7">
    <location>
        <begin position="45"/>
        <end position="147"/>
    </location>
</feature>
<dbReference type="GO" id="GO:0005739">
    <property type="term" value="C:mitochondrion"/>
    <property type="evidence" value="ECO:0007669"/>
    <property type="project" value="TreeGrafter"/>
</dbReference>
<keyword evidence="4 6" id="KW-0560">Oxidoreductase</keyword>
<evidence type="ECO:0000256" key="1">
    <source>
        <dbReference type="ARBA" id="ARBA00001974"/>
    </source>
</evidence>
<dbReference type="InterPro" id="IPR017905">
    <property type="entry name" value="ERV/ALR_sulphydryl_oxidase"/>
</dbReference>
<keyword evidence="9" id="KW-1185">Reference proteome</keyword>
<dbReference type="Pfam" id="PF04777">
    <property type="entry name" value="Evr1_Alr"/>
    <property type="match status" value="1"/>
</dbReference>
<organism evidence="8 9">
    <name type="scientific">Euplotes crassus</name>
    <dbReference type="NCBI Taxonomy" id="5936"/>
    <lineage>
        <taxon>Eukaryota</taxon>
        <taxon>Sar</taxon>
        <taxon>Alveolata</taxon>
        <taxon>Ciliophora</taxon>
        <taxon>Intramacronucleata</taxon>
        <taxon>Spirotrichea</taxon>
        <taxon>Hypotrichia</taxon>
        <taxon>Euplotida</taxon>
        <taxon>Euplotidae</taxon>
        <taxon>Moneuplotes</taxon>
    </lineage>
</organism>
<evidence type="ECO:0000256" key="2">
    <source>
        <dbReference type="ARBA" id="ARBA00022630"/>
    </source>
</evidence>
<dbReference type="EC" id="1.8.3.2" evidence="6"/>
<evidence type="ECO:0000256" key="4">
    <source>
        <dbReference type="ARBA" id="ARBA00023002"/>
    </source>
</evidence>
<evidence type="ECO:0000259" key="7">
    <source>
        <dbReference type="PROSITE" id="PS51324"/>
    </source>
</evidence>
<evidence type="ECO:0000256" key="5">
    <source>
        <dbReference type="ARBA" id="ARBA00023157"/>
    </source>
</evidence>
<dbReference type="Proteomes" id="UP001295684">
    <property type="component" value="Unassembled WGS sequence"/>
</dbReference>